<feature type="region of interest" description="Disordered" evidence="1">
    <location>
        <begin position="287"/>
        <end position="354"/>
    </location>
</feature>
<gene>
    <name evidence="2" type="ORF">TWF506_008262</name>
</gene>
<feature type="compositionally biased region" description="Polar residues" evidence="1">
    <location>
        <begin position="542"/>
        <end position="560"/>
    </location>
</feature>
<feature type="region of interest" description="Disordered" evidence="1">
    <location>
        <begin position="1"/>
        <end position="39"/>
    </location>
</feature>
<evidence type="ECO:0000256" key="1">
    <source>
        <dbReference type="SAM" id="MobiDB-lite"/>
    </source>
</evidence>
<dbReference type="EMBL" id="JAVHJM010000005">
    <property type="protein sequence ID" value="KAK6513829.1"/>
    <property type="molecule type" value="Genomic_DNA"/>
</dbReference>
<feature type="compositionally biased region" description="Basic and acidic residues" evidence="1">
    <location>
        <begin position="336"/>
        <end position="347"/>
    </location>
</feature>
<comment type="caution">
    <text evidence="2">The sequence shown here is derived from an EMBL/GenBank/DDBJ whole genome shotgun (WGS) entry which is preliminary data.</text>
</comment>
<evidence type="ECO:0000313" key="2">
    <source>
        <dbReference type="EMBL" id="KAK6513829.1"/>
    </source>
</evidence>
<proteinExistence type="predicted"/>
<feature type="region of interest" description="Disordered" evidence="1">
    <location>
        <begin position="499"/>
        <end position="572"/>
    </location>
</feature>
<dbReference type="AlphaFoldDB" id="A0AAN8RRX8"/>
<dbReference type="Proteomes" id="UP001307849">
    <property type="component" value="Unassembled WGS sequence"/>
</dbReference>
<keyword evidence="3" id="KW-1185">Reference proteome</keyword>
<feature type="compositionally biased region" description="Low complexity" evidence="1">
    <location>
        <begin position="1"/>
        <end position="19"/>
    </location>
</feature>
<feature type="region of interest" description="Disordered" evidence="1">
    <location>
        <begin position="444"/>
        <end position="482"/>
    </location>
</feature>
<sequence length="597" mass="65807">MQPTNWGNPGTGPNRGRPPQARPNLPQSHQNVPYVYSQNRGQVGVNRLFQSNTRPTPLPTGPPRAITLQRWATQDPSVEPANAQLMGFAQRAPSQTDPTQLSDTHNNYDPNIGITFDIPGVSPVQNAGNYPSNQNSQPFQQWSMSEFSGAVSVPPPTGNRPQPDLVNAPNTVVIPRLVTNQDDSRRKRTRAPSITLEGLQPDHEYFTLFNYPEYKPPTSVKGTAMGTRSLDHHSDADLANSYASYLFQSDPIKFWILRDVAEKVPTKIREKEIAYYKQLGIDVSDEGSIEPESKRKKMDTAGEAINSNDEDFKNVSKPKEKRARTEKPSMPKGRRNWNEKFHKKFPDEPLPSSKPNWRPTVHVLLHAGKSNEGPQDFNSLILNTLKRCDADPQFLSLLIQKIESCRDSQHHSAYESESTEHSDVFQAGSNFDTHSQRGALSEGVLTDASVHPHRVSRNPSVRSSRSFGQGHSRNPSNTNSVSQSIADYMPATLQTNFGQEYNFSNSPARASATGSAHFLSPRQAQNGGLHGGDSHSDDIASFLSSQDQEASYSHPGTTVPETAPIPPPIFTSGIADGLTASFPYANNLDTEDIKPSG</sequence>
<reference evidence="2 3" key="1">
    <citation type="submission" date="2019-10" db="EMBL/GenBank/DDBJ databases">
        <authorList>
            <person name="Palmer J.M."/>
        </authorList>
    </citation>
    <scope>NUCLEOTIDE SEQUENCE [LARGE SCALE GENOMIC DNA]</scope>
    <source>
        <strain evidence="2 3">TWF506</strain>
    </source>
</reference>
<name>A0AAN8RRX8_9PEZI</name>
<organism evidence="2 3">
    <name type="scientific">Arthrobotrys conoides</name>
    <dbReference type="NCBI Taxonomy" id="74498"/>
    <lineage>
        <taxon>Eukaryota</taxon>
        <taxon>Fungi</taxon>
        <taxon>Dikarya</taxon>
        <taxon>Ascomycota</taxon>
        <taxon>Pezizomycotina</taxon>
        <taxon>Orbiliomycetes</taxon>
        <taxon>Orbiliales</taxon>
        <taxon>Orbiliaceae</taxon>
        <taxon>Arthrobotrys</taxon>
    </lineage>
</organism>
<feature type="compositionally biased region" description="Basic and acidic residues" evidence="1">
    <location>
        <begin position="310"/>
        <end position="329"/>
    </location>
</feature>
<evidence type="ECO:0000313" key="3">
    <source>
        <dbReference type="Proteomes" id="UP001307849"/>
    </source>
</evidence>
<feature type="compositionally biased region" description="Polar residues" evidence="1">
    <location>
        <begin position="499"/>
        <end position="514"/>
    </location>
</feature>
<feature type="compositionally biased region" description="Polar residues" evidence="1">
    <location>
        <begin position="25"/>
        <end position="39"/>
    </location>
</feature>
<protein>
    <submittedName>
        <fullName evidence="2">Uncharacterized protein</fullName>
    </submittedName>
</protein>
<accession>A0AAN8RRX8</accession>
<feature type="region of interest" description="Disordered" evidence="1">
    <location>
        <begin position="148"/>
        <end position="170"/>
    </location>
</feature>
<feature type="compositionally biased region" description="Polar residues" evidence="1">
    <location>
        <begin position="467"/>
        <end position="482"/>
    </location>
</feature>
<feature type="compositionally biased region" description="Low complexity" evidence="1">
    <location>
        <begin position="457"/>
        <end position="466"/>
    </location>
</feature>